<organism evidence="1 2">
    <name type="scientific">Gigaspora rosea</name>
    <dbReference type="NCBI Taxonomy" id="44941"/>
    <lineage>
        <taxon>Eukaryota</taxon>
        <taxon>Fungi</taxon>
        <taxon>Fungi incertae sedis</taxon>
        <taxon>Mucoromycota</taxon>
        <taxon>Glomeromycotina</taxon>
        <taxon>Glomeromycetes</taxon>
        <taxon>Diversisporales</taxon>
        <taxon>Gigasporaceae</taxon>
        <taxon>Gigaspora</taxon>
    </lineage>
</organism>
<proteinExistence type="predicted"/>
<dbReference type="EMBL" id="QKWP01000219">
    <property type="protein sequence ID" value="RIB24373.1"/>
    <property type="molecule type" value="Genomic_DNA"/>
</dbReference>
<gene>
    <name evidence="1" type="ORF">C2G38_2168722</name>
</gene>
<protein>
    <submittedName>
        <fullName evidence="1">Uncharacterized protein</fullName>
    </submittedName>
</protein>
<reference evidence="1 2" key="1">
    <citation type="submission" date="2018-06" db="EMBL/GenBank/DDBJ databases">
        <title>Comparative genomics reveals the genomic features of Rhizophagus irregularis, R. cerebriforme, R. diaphanum and Gigaspora rosea, and their symbiotic lifestyle signature.</title>
        <authorList>
            <person name="Morin E."/>
            <person name="San Clemente H."/>
            <person name="Chen E.C.H."/>
            <person name="De La Providencia I."/>
            <person name="Hainaut M."/>
            <person name="Kuo A."/>
            <person name="Kohler A."/>
            <person name="Murat C."/>
            <person name="Tang N."/>
            <person name="Roy S."/>
            <person name="Loubradou J."/>
            <person name="Henrissat B."/>
            <person name="Grigoriev I.V."/>
            <person name="Corradi N."/>
            <person name="Roux C."/>
            <person name="Martin F.M."/>
        </authorList>
    </citation>
    <scope>NUCLEOTIDE SEQUENCE [LARGE SCALE GENOMIC DNA]</scope>
    <source>
        <strain evidence="1 2">DAOM 194757</strain>
    </source>
</reference>
<dbReference type="AlphaFoldDB" id="A0A397VWM1"/>
<evidence type="ECO:0000313" key="1">
    <source>
        <dbReference type="EMBL" id="RIB24373.1"/>
    </source>
</evidence>
<evidence type="ECO:0000313" key="2">
    <source>
        <dbReference type="Proteomes" id="UP000266673"/>
    </source>
</evidence>
<accession>A0A397VWM1</accession>
<name>A0A397VWM1_9GLOM</name>
<comment type="caution">
    <text evidence="1">The sequence shown here is derived from an EMBL/GenBank/DDBJ whole genome shotgun (WGS) entry which is preliminary data.</text>
</comment>
<dbReference type="Proteomes" id="UP000266673">
    <property type="component" value="Unassembled WGS sequence"/>
</dbReference>
<sequence>MSANSRHHYAYLALEKKRKELSFYADLHQEKFDQKKFLYSVEAHATVRNNLVENCNDKDNIQPKFLTFVSSPSLIDITTCTKDINSDNEKGSSNDEMNFSGLIMTWRVFLKGMILYSIRNAERINNNGYQQSSKRIRVQVALTARRKEGSSNRQKKLWQGRPKKSAQDIIEYEPTRFVMPTCSKDSKKNVRIICVKQLMKII</sequence>
<keyword evidence="2" id="KW-1185">Reference proteome</keyword>
<dbReference type="OrthoDB" id="10580257at2759"/>